<dbReference type="RefSeq" id="WP_344258679.1">
    <property type="nucleotide sequence ID" value="NZ_BAAAMJ010000007.1"/>
</dbReference>
<name>A0ABP5A4Q9_9ACTN</name>
<proteinExistence type="predicted"/>
<keyword evidence="3" id="KW-1185">Reference proteome</keyword>
<dbReference type="EMBL" id="BAAAMJ010000007">
    <property type="protein sequence ID" value="GAA1899455.1"/>
    <property type="molecule type" value="Genomic_DNA"/>
</dbReference>
<dbReference type="InterPro" id="IPR011009">
    <property type="entry name" value="Kinase-like_dom_sf"/>
</dbReference>
<dbReference type="SUPFAM" id="SSF56112">
    <property type="entry name" value="Protein kinase-like (PK-like)"/>
    <property type="match status" value="1"/>
</dbReference>
<organism evidence="2 3">
    <name type="scientific">Streptomyces sodiiphilus</name>
    <dbReference type="NCBI Taxonomy" id="226217"/>
    <lineage>
        <taxon>Bacteria</taxon>
        <taxon>Bacillati</taxon>
        <taxon>Actinomycetota</taxon>
        <taxon>Actinomycetes</taxon>
        <taxon>Kitasatosporales</taxon>
        <taxon>Streptomycetaceae</taxon>
        <taxon>Streptomyces</taxon>
    </lineage>
</organism>
<dbReference type="InterPro" id="IPR002575">
    <property type="entry name" value="Aminoglycoside_PTrfase"/>
</dbReference>
<comment type="caution">
    <text evidence="2">The sequence shown here is derived from an EMBL/GenBank/DDBJ whole genome shotgun (WGS) entry which is preliminary data.</text>
</comment>
<sequence>MHPTITPDASGTARLLADAYGFQATLERIPAGQVTVNYRASTAGGRGLFVKQYLKGADLTAEAAAIEQTRAASNQGVPVAPLVPAQSGAVIAQDGDVALSVWHWMPGRTVEDGLTPPQQAAAGEVLGRIHRTFAAHPASSRPSAKLNRWMRPDLPQLHRTIDQLLGIIDSRTEHDTFDDHAARTLTERRTMLQRVPGLIDTLPPLSSQVLHGDYSAVNLLLNGDTITAVLDFRPPESFLIAYELGRIAFDPRAVVLSDDPVSTGVALVAAYLSEHRTLTAADVRMCARIAALQLIISLYGIKQHYLSPGLIQADLDDFWLLRHKAAAILLNHLEDFEKALAGTADRARIS</sequence>
<dbReference type="Proteomes" id="UP001501303">
    <property type="component" value="Unassembled WGS sequence"/>
</dbReference>
<dbReference type="Gene3D" id="3.90.1200.10">
    <property type="match status" value="1"/>
</dbReference>
<accession>A0ABP5A4Q9</accession>
<dbReference type="Pfam" id="PF01636">
    <property type="entry name" value="APH"/>
    <property type="match status" value="1"/>
</dbReference>
<evidence type="ECO:0000313" key="3">
    <source>
        <dbReference type="Proteomes" id="UP001501303"/>
    </source>
</evidence>
<gene>
    <name evidence="2" type="ORF">GCM10009716_06590</name>
</gene>
<evidence type="ECO:0000259" key="1">
    <source>
        <dbReference type="Pfam" id="PF01636"/>
    </source>
</evidence>
<protein>
    <submittedName>
        <fullName evidence="2">Phosphotransferase</fullName>
    </submittedName>
</protein>
<feature type="domain" description="Aminoglycoside phosphotransferase" evidence="1">
    <location>
        <begin position="26"/>
        <end position="248"/>
    </location>
</feature>
<evidence type="ECO:0000313" key="2">
    <source>
        <dbReference type="EMBL" id="GAA1899455.1"/>
    </source>
</evidence>
<reference evidence="3" key="1">
    <citation type="journal article" date="2019" name="Int. J. Syst. Evol. Microbiol.">
        <title>The Global Catalogue of Microorganisms (GCM) 10K type strain sequencing project: providing services to taxonomists for standard genome sequencing and annotation.</title>
        <authorList>
            <consortium name="The Broad Institute Genomics Platform"/>
            <consortium name="The Broad Institute Genome Sequencing Center for Infectious Disease"/>
            <person name="Wu L."/>
            <person name="Ma J."/>
        </authorList>
    </citation>
    <scope>NUCLEOTIDE SEQUENCE [LARGE SCALE GENOMIC DNA]</scope>
    <source>
        <strain evidence="3">JCM 13581</strain>
    </source>
</reference>